<reference evidence="3 4" key="1">
    <citation type="submission" date="2020-07" db="EMBL/GenBank/DDBJ databases">
        <title>Gai3-2, isolated from salt lake.</title>
        <authorList>
            <person name="Cui H."/>
            <person name="Shi X."/>
        </authorList>
    </citation>
    <scope>NUCLEOTIDE SEQUENCE [LARGE SCALE GENOMIC DNA]</scope>
    <source>
        <strain evidence="3 4">Gai3-2</strain>
    </source>
</reference>
<evidence type="ECO:0000256" key="1">
    <source>
        <dbReference type="ARBA" id="ARBA00008791"/>
    </source>
</evidence>
<dbReference type="GeneID" id="56030523"/>
<dbReference type="OrthoDB" id="271068at2157"/>
<dbReference type="PANTHER" id="PTHR46268">
    <property type="entry name" value="STRESS RESPONSE PROTEIN NHAX"/>
    <property type="match status" value="1"/>
</dbReference>
<dbReference type="Pfam" id="PF00582">
    <property type="entry name" value="Usp"/>
    <property type="match status" value="1"/>
</dbReference>
<evidence type="ECO:0000313" key="4">
    <source>
        <dbReference type="Proteomes" id="UP000509750"/>
    </source>
</evidence>
<dbReference type="EMBL" id="CP058529">
    <property type="protein sequence ID" value="QLG29081.1"/>
    <property type="molecule type" value="Genomic_DNA"/>
</dbReference>
<dbReference type="PRINTS" id="PR01438">
    <property type="entry name" value="UNVRSLSTRESS"/>
</dbReference>
<gene>
    <name evidence="3" type="ORF">HUG10_16780</name>
</gene>
<evidence type="ECO:0000259" key="2">
    <source>
        <dbReference type="Pfam" id="PF00582"/>
    </source>
</evidence>
<dbReference type="AlphaFoldDB" id="A0A7D5K2R9"/>
<proteinExistence type="inferred from homology"/>
<dbReference type="InterPro" id="IPR006015">
    <property type="entry name" value="Universal_stress_UspA"/>
</dbReference>
<name>A0A7D5K2R9_9EURY</name>
<dbReference type="Proteomes" id="UP000509750">
    <property type="component" value="Chromosome"/>
</dbReference>
<sequence length="146" mass="15144">MAIETVLLAVGRDDDARMKRMVEAAVDLAASADARVIVAHAFPTQGAVDDALGQLDITGGSPDDVTRRLESVRVARSELESAGVDFEIRGLVGDPGSAISDLAGEVGADRVIVGGRKRSPTGKAVFGSTAQEILLSAPCPVTFVRE</sequence>
<dbReference type="Gene3D" id="3.40.50.620">
    <property type="entry name" value="HUPs"/>
    <property type="match status" value="1"/>
</dbReference>
<dbReference type="PANTHER" id="PTHR46268:SF6">
    <property type="entry name" value="UNIVERSAL STRESS PROTEIN UP12"/>
    <property type="match status" value="1"/>
</dbReference>
<evidence type="ECO:0000313" key="3">
    <source>
        <dbReference type="EMBL" id="QLG29081.1"/>
    </source>
</evidence>
<feature type="domain" description="UspA" evidence="2">
    <location>
        <begin position="5"/>
        <end position="145"/>
    </location>
</feature>
<keyword evidence="4" id="KW-1185">Reference proteome</keyword>
<protein>
    <submittedName>
        <fullName evidence="3">Universal stress protein</fullName>
    </submittedName>
</protein>
<dbReference type="RefSeq" id="WP_179170655.1">
    <property type="nucleotide sequence ID" value="NZ_CP058529.1"/>
</dbReference>
<accession>A0A7D5K2R9</accession>
<comment type="similarity">
    <text evidence="1">Belongs to the universal stress protein A family.</text>
</comment>
<organism evidence="3 4">
    <name type="scientific">Halorarum halophilum</name>
    <dbReference type="NCBI Taxonomy" id="2743090"/>
    <lineage>
        <taxon>Archaea</taxon>
        <taxon>Methanobacteriati</taxon>
        <taxon>Methanobacteriota</taxon>
        <taxon>Stenosarchaea group</taxon>
        <taxon>Halobacteria</taxon>
        <taxon>Halobacteriales</taxon>
        <taxon>Haloferacaceae</taxon>
        <taxon>Halorarum</taxon>
    </lineage>
</organism>
<dbReference type="CDD" id="cd00293">
    <property type="entry name" value="USP-like"/>
    <property type="match status" value="1"/>
</dbReference>
<dbReference type="InterPro" id="IPR014729">
    <property type="entry name" value="Rossmann-like_a/b/a_fold"/>
</dbReference>
<dbReference type="KEGG" id="halg:HUG10_16780"/>
<dbReference type="InterPro" id="IPR006016">
    <property type="entry name" value="UspA"/>
</dbReference>
<dbReference type="SUPFAM" id="SSF52402">
    <property type="entry name" value="Adenine nucleotide alpha hydrolases-like"/>
    <property type="match status" value="1"/>
</dbReference>